<feature type="signal peptide" evidence="1">
    <location>
        <begin position="1"/>
        <end position="20"/>
    </location>
</feature>
<keyword evidence="3" id="KW-1185">Reference proteome</keyword>
<evidence type="ECO:0000313" key="2">
    <source>
        <dbReference type="EMBL" id="GMR47494.1"/>
    </source>
</evidence>
<dbReference type="EMBL" id="BTRK01000004">
    <property type="protein sequence ID" value="GMR47494.1"/>
    <property type="molecule type" value="Genomic_DNA"/>
</dbReference>
<dbReference type="AlphaFoldDB" id="A0AAN5CN64"/>
<proteinExistence type="predicted"/>
<gene>
    <name evidence="2" type="ORF">PMAYCL1PPCAC_17689</name>
</gene>
<evidence type="ECO:0000256" key="1">
    <source>
        <dbReference type="SAM" id="SignalP"/>
    </source>
</evidence>
<accession>A0AAN5CN64</accession>
<comment type="caution">
    <text evidence="2">The sequence shown here is derived from an EMBL/GenBank/DDBJ whole genome shotgun (WGS) entry which is preliminary data.</text>
</comment>
<keyword evidence="1" id="KW-0732">Signal</keyword>
<reference evidence="3" key="1">
    <citation type="submission" date="2022-10" db="EMBL/GenBank/DDBJ databases">
        <title>Genome assembly of Pristionchus species.</title>
        <authorList>
            <person name="Yoshida K."/>
            <person name="Sommer R.J."/>
        </authorList>
    </citation>
    <scope>NUCLEOTIDE SEQUENCE [LARGE SCALE GENOMIC DNA]</scope>
    <source>
        <strain evidence="3">RS5460</strain>
    </source>
</reference>
<sequence length="87" mass="9448">MSHRLAVVVLFSVLLSLALSQMTFTDNWQKRGGEVKKSSPVFLTTAHGAGNKMCSPSSVVSMTRELSFLLDTASRVSNQLSLCTDQV</sequence>
<evidence type="ECO:0000313" key="3">
    <source>
        <dbReference type="Proteomes" id="UP001328107"/>
    </source>
</evidence>
<feature type="chain" id="PRO_5042955345" evidence="1">
    <location>
        <begin position="21"/>
        <end position="87"/>
    </location>
</feature>
<name>A0AAN5CN64_9BILA</name>
<dbReference type="Proteomes" id="UP001328107">
    <property type="component" value="Unassembled WGS sequence"/>
</dbReference>
<protein>
    <submittedName>
        <fullName evidence="2">Uncharacterized protein</fullName>
    </submittedName>
</protein>
<organism evidence="2 3">
    <name type="scientific">Pristionchus mayeri</name>
    <dbReference type="NCBI Taxonomy" id="1317129"/>
    <lineage>
        <taxon>Eukaryota</taxon>
        <taxon>Metazoa</taxon>
        <taxon>Ecdysozoa</taxon>
        <taxon>Nematoda</taxon>
        <taxon>Chromadorea</taxon>
        <taxon>Rhabditida</taxon>
        <taxon>Rhabditina</taxon>
        <taxon>Diplogasteromorpha</taxon>
        <taxon>Diplogasteroidea</taxon>
        <taxon>Neodiplogasteridae</taxon>
        <taxon>Pristionchus</taxon>
    </lineage>
</organism>